<keyword evidence="5 7" id="KW-0560">Oxidoreductase</keyword>
<evidence type="ECO:0000256" key="8">
    <source>
        <dbReference type="PIRSR" id="PIRSR000232-1"/>
    </source>
</evidence>
<dbReference type="Pfam" id="PF00881">
    <property type="entry name" value="Nitroreductase"/>
    <property type="match status" value="1"/>
</dbReference>
<accession>A0A3G3K5Y8</accession>
<keyword evidence="3 7" id="KW-0288">FMN</keyword>
<gene>
    <name evidence="10" type="ORF">EAV92_04275</name>
</gene>
<dbReference type="SUPFAM" id="SSF55469">
    <property type="entry name" value="FMN-dependent nitroreductase-like"/>
    <property type="match status" value="1"/>
</dbReference>
<evidence type="ECO:0000256" key="2">
    <source>
        <dbReference type="ARBA" id="ARBA00022630"/>
    </source>
</evidence>
<proteinExistence type="inferred from homology"/>
<evidence type="ECO:0000256" key="7">
    <source>
        <dbReference type="PIRNR" id="PIRNR000232"/>
    </source>
</evidence>
<evidence type="ECO:0000256" key="4">
    <source>
        <dbReference type="ARBA" id="ARBA00022857"/>
    </source>
</evidence>
<evidence type="ECO:0000256" key="3">
    <source>
        <dbReference type="ARBA" id="ARBA00022643"/>
    </source>
</evidence>
<evidence type="ECO:0000313" key="11">
    <source>
        <dbReference type="Proteomes" id="UP000269097"/>
    </source>
</evidence>
<feature type="binding site" description="in other chain" evidence="8">
    <location>
        <begin position="10"/>
        <end position="12"/>
    </location>
    <ligand>
        <name>FMN</name>
        <dbReference type="ChEBI" id="CHEBI:58210"/>
        <note>ligand shared between dimeric partners</note>
    </ligand>
</feature>
<dbReference type="Gene3D" id="3.40.109.10">
    <property type="entry name" value="NADH Oxidase"/>
    <property type="match status" value="1"/>
</dbReference>
<feature type="binding site" description="in other chain" evidence="8">
    <location>
        <begin position="139"/>
        <end position="141"/>
    </location>
    <ligand>
        <name>FMN</name>
        <dbReference type="ChEBI" id="CHEBI:58210"/>
        <note>ligand shared between dimeric partners</note>
    </ligand>
</feature>
<evidence type="ECO:0000259" key="9">
    <source>
        <dbReference type="Pfam" id="PF00881"/>
    </source>
</evidence>
<dbReference type="EMBL" id="CP033433">
    <property type="protein sequence ID" value="AYQ75487.1"/>
    <property type="molecule type" value="Genomic_DNA"/>
</dbReference>
<dbReference type="PIRSF" id="PIRSF000232">
    <property type="entry name" value="YdjA"/>
    <property type="match status" value="1"/>
</dbReference>
<sequence>MNVEEAIRTRRSIGKVKEDPVPRELVERVIEAAVWAPNHHHTEPWKFVVLIGEGRSRLGRAYAEIVAETMAGPEHTDEEREQRRLREEAKARRAPVVIAPVRVPSASPKAIAEEDRAAVHAAVQNLLLAAHESGLGAVWRTGDQLNHPAVKRELGLGDAEEVVGFVYIGYPDMTAPAGRRTPGTEKTVWLEA</sequence>
<dbReference type="EC" id="1.-.-.-" evidence="7"/>
<evidence type="ECO:0000313" key="10">
    <source>
        <dbReference type="EMBL" id="AYQ75487.1"/>
    </source>
</evidence>
<keyword evidence="6 7" id="KW-0520">NAD</keyword>
<dbReference type="PANTHER" id="PTHR43821">
    <property type="entry name" value="NAD(P)H NITROREDUCTASE YDJA-RELATED"/>
    <property type="match status" value="1"/>
</dbReference>
<name>A0A3G3K5Y8_9BACL</name>
<keyword evidence="11" id="KW-1185">Reference proteome</keyword>
<dbReference type="InterPro" id="IPR000415">
    <property type="entry name" value="Nitroreductase-like"/>
</dbReference>
<dbReference type="RefSeq" id="WP_123043568.1">
    <property type="nucleotide sequence ID" value="NZ_CP033433.1"/>
</dbReference>
<reference evidence="10 11" key="1">
    <citation type="submission" date="2018-10" db="EMBL/GenBank/DDBJ databases">
        <title>Genome Sequence of Cohnella sp.</title>
        <authorList>
            <person name="Srinivasan S."/>
            <person name="Kim M.K."/>
        </authorList>
    </citation>
    <scope>NUCLEOTIDE SEQUENCE [LARGE SCALE GENOMIC DNA]</scope>
    <source>
        <strain evidence="10 11">18JY8-7</strain>
    </source>
</reference>
<feature type="binding site" evidence="8">
    <location>
        <position position="39"/>
    </location>
    <ligand>
        <name>FMN</name>
        <dbReference type="ChEBI" id="CHEBI:58210"/>
        <note>ligand shared between dimeric partners</note>
    </ligand>
</feature>
<dbReference type="AlphaFoldDB" id="A0A3G3K5Y8"/>
<protein>
    <recommendedName>
        <fullName evidence="7">Putative NAD(P)H nitroreductase</fullName>
        <ecNumber evidence="7">1.-.-.-</ecNumber>
    </recommendedName>
</protein>
<dbReference type="InterPro" id="IPR052530">
    <property type="entry name" value="NAD(P)H_nitroreductase"/>
</dbReference>
<organism evidence="10 11">
    <name type="scientific">Cohnella candidum</name>
    <dbReference type="NCBI Taxonomy" id="2674991"/>
    <lineage>
        <taxon>Bacteria</taxon>
        <taxon>Bacillati</taxon>
        <taxon>Bacillota</taxon>
        <taxon>Bacilli</taxon>
        <taxon>Bacillales</taxon>
        <taxon>Paenibacillaceae</taxon>
        <taxon>Cohnella</taxon>
    </lineage>
</organism>
<keyword evidence="2 7" id="KW-0285">Flavoprotein</keyword>
<comment type="similarity">
    <text evidence="1 7">Belongs to the nitroreductase family.</text>
</comment>
<dbReference type="InterPro" id="IPR029479">
    <property type="entry name" value="Nitroreductase"/>
</dbReference>
<dbReference type="PANTHER" id="PTHR43821:SF1">
    <property type="entry name" value="NAD(P)H NITROREDUCTASE YDJA-RELATED"/>
    <property type="match status" value="1"/>
</dbReference>
<dbReference type="KEGG" id="coh:EAV92_04275"/>
<evidence type="ECO:0000256" key="1">
    <source>
        <dbReference type="ARBA" id="ARBA00007118"/>
    </source>
</evidence>
<dbReference type="Proteomes" id="UP000269097">
    <property type="component" value="Chromosome"/>
</dbReference>
<evidence type="ECO:0000256" key="6">
    <source>
        <dbReference type="ARBA" id="ARBA00023027"/>
    </source>
</evidence>
<feature type="domain" description="Nitroreductase" evidence="9">
    <location>
        <begin position="7"/>
        <end position="170"/>
    </location>
</feature>
<comment type="cofactor">
    <cofactor evidence="8">
        <name>FMN</name>
        <dbReference type="ChEBI" id="CHEBI:58210"/>
    </cofactor>
    <text evidence="8">Binds 1 FMN per subunit.</text>
</comment>
<dbReference type="CDD" id="cd02135">
    <property type="entry name" value="YdjA-like"/>
    <property type="match status" value="1"/>
</dbReference>
<dbReference type="InterPro" id="IPR026021">
    <property type="entry name" value="YdjA-like"/>
</dbReference>
<dbReference type="GO" id="GO:0016491">
    <property type="term" value="F:oxidoreductase activity"/>
    <property type="evidence" value="ECO:0007669"/>
    <property type="project" value="UniProtKB-UniRule"/>
</dbReference>
<evidence type="ECO:0000256" key="5">
    <source>
        <dbReference type="ARBA" id="ARBA00023002"/>
    </source>
</evidence>
<keyword evidence="4 7" id="KW-0521">NADP</keyword>